<evidence type="ECO:0000256" key="6">
    <source>
        <dbReference type="ARBA" id="ARBA00022619"/>
    </source>
</evidence>
<evidence type="ECO:0000256" key="12">
    <source>
        <dbReference type="ARBA" id="ARBA00023268"/>
    </source>
</evidence>
<comment type="similarity">
    <text evidence="5 13">In the C-terminal section; belongs to the HTP reductase family.</text>
</comment>
<keyword evidence="7 13" id="KW-0479">Metal-binding</keyword>
<feature type="binding site" evidence="15">
    <location>
        <position position="222"/>
    </location>
    <ligand>
        <name>substrate</name>
    </ligand>
</feature>
<keyword evidence="6 13" id="KW-0686">Riboflavin biosynthesis</keyword>
<evidence type="ECO:0000256" key="11">
    <source>
        <dbReference type="ARBA" id="ARBA00023002"/>
    </source>
</evidence>
<dbReference type="GO" id="GO:0008270">
    <property type="term" value="F:zinc ion binding"/>
    <property type="evidence" value="ECO:0007669"/>
    <property type="project" value="InterPro"/>
</dbReference>
<dbReference type="NCBIfam" id="TIGR00326">
    <property type="entry name" value="eubact_ribD"/>
    <property type="match status" value="1"/>
</dbReference>
<gene>
    <name evidence="18" type="primary">ribD</name>
    <name evidence="18" type="ORF">D5R81_14140</name>
</gene>
<dbReference type="GO" id="GO:0009231">
    <property type="term" value="P:riboflavin biosynthetic process"/>
    <property type="evidence" value="ECO:0007669"/>
    <property type="project" value="UniProtKB-UniPathway"/>
</dbReference>
<dbReference type="GO" id="GO:0008835">
    <property type="term" value="F:diaminohydroxyphosphoribosylaminopyrimidine deaminase activity"/>
    <property type="evidence" value="ECO:0007669"/>
    <property type="project" value="UniProtKB-EC"/>
</dbReference>
<feature type="binding site" evidence="16">
    <location>
        <position position="55"/>
    </location>
    <ligand>
        <name>Zn(2+)</name>
        <dbReference type="ChEBI" id="CHEBI:29105"/>
        <note>catalytic</note>
    </ligand>
</feature>
<dbReference type="PROSITE" id="PS00903">
    <property type="entry name" value="CYT_DCMP_DEAMINASES_1"/>
    <property type="match status" value="1"/>
</dbReference>
<dbReference type="CDD" id="cd01284">
    <property type="entry name" value="Riboflavin_deaminase-reductase"/>
    <property type="match status" value="1"/>
</dbReference>
<dbReference type="Proteomes" id="UP000273022">
    <property type="component" value="Unassembled WGS sequence"/>
</dbReference>
<dbReference type="EC" id="3.5.4.26" evidence="13"/>
<dbReference type="Gene3D" id="3.40.140.10">
    <property type="entry name" value="Cytidine Deaminase, domain 2"/>
    <property type="match status" value="1"/>
</dbReference>
<dbReference type="NCBIfam" id="TIGR00227">
    <property type="entry name" value="ribD_Cterm"/>
    <property type="match status" value="1"/>
</dbReference>
<dbReference type="Pfam" id="PF00383">
    <property type="entry name" value="dCMP_cyt_deam_1"/>
    <property type="match status" value="1"/>
</dbReference>
<dbReference type="InterPro" id="IPR016192">
    <property type="entry name" value="APOBEC/CMP_deaminase_Zn-bd"/>
</dbReference>
<proteinExistence type="inferred from homology"/>
<feature type="binding site" evidence="16">
    <location>
        <position position="90"/>
    </location>
    <ligand>
        <name>Zn(2+)</name>
        <dbReference type="ChEBI" id="CHEBI:29105"/>
        <note>catalytic</note>
    </ligand>
</feature>
<feature type="binding site" evidence="15">
    <location>
        <position position="183"/>
    </location>
    <ligand>
        <name>substrate</name>
    </ligand>
</feature>
<feature type="binding site" evidence="15">
    <location>
        <position position="215"/>
    </location>
    <ligand>
        <name>NADP(+)</name>
        <dbReference type="ChEBI" id="CHEBI:58349"/>
    </ligand>
</feature>
<comment type="caution">
    <text evidence="18">The sequence shown here is derived from an EMBL/GenBank/DDBJ whole genome shotgun (WGS) entry which is preliminary data.</text>
</comment>
<dbReference type="InterPro" id="IPR004794">
    <property type="entry name" value="Eubact_RibD"/>
</dbReference>
<dbReference type="GO" id="GO:0050661">
    <property type="term" value="F:NADP binding"/>
    <property type="evidence" value="ECO:0007669"/>
    <property type="project" value="InterPro"/>
</dbReference>
<dbReference type="Pfam" id="PF01872">
    <property type="entry name" value="RibD_C"/>
    <property type="match status" value="1"/>
</dbReference>
<dbReference type="InterPro" id="IPR024072">
    <property type="entry name" value="DHFR-like_dom_sf"/>
</dbReference>
<dbReference type="InterPro" id="IPR002734">
    <property type="entry name" value="RibDG_C"/>
</dbReference>
<evidence type="ECO:0000256" key="15">
    <source>
        <dbReference type="PIRSR" id="PIRSR006769-2"/>
    </source>
</evidence>
<dbReference type="SUPFAM" id="SSF53597">
    <property type="entry name" value="Dihydrofolate reductase-like"/>
    <property type="match status" value="1"/>
</dbReference>
<feature type="domain" description="CMP/dCMP-type deaminase" evidence="17">
    <location>
        <begin position="6"/>
        <end position="138"/>
    </location>
</feature>
<evidence type="ECO:0000256" key="9">
    <source>
        <dbReference type="ARBA" id="ARBA00022833"/>
    </source>
</evidence>
<evidence type="ECO:0000259" key="17">
    <source>
        <dbReference type="PROSITE" id="PS51747"/>
    </source>
</evidence>
<comment type="pathway">
    <text evidence="2 13">Cofactor biosynthesis; riboflavin biosynthesis; 5-amino-6-(D-ribitylamino)uracil from GTP: step 2/4.</text>
</comment>
<evidence type="ECO:0000313" key="18">
    <source>
        <dbReference type="EMBL" id="RJY10654.1"/>
    </source>
</evidence>
<feature type="binding site" evidence="16">
    <location>
        <position position="99"/>
    </location>
    <ligand>
        <name>Zn(2+)</name>
        <dbReference type="ChEBI" id="CHEBI:29105"/>
        <note>catalytic</note>
    </ligand>
</feature>
<keyword evidence="11 13" id="KW-0560">Oxidoreductase</keyword>
<feature type="binding site" evidence="15">
    <location>
        <position position="219"/>
    </location>
    <ligand>
        <name>substrate</name>
    </ligand>
</feature>
<evidence type="ECO:0000256" key="10">
    <source>
        <dbReference type="ARBA" id="ARBA00022857"/>
    </source>
</evidence>
<comment type="cofactor">
    <cofactor evidence="13 16">
        <name>Zn(2+)</name>
        <dbReference type="ChEBI" id="CHEBI:29105"/>
    </cofactor>
    <text evidence="13 16">Binds 1 zinc ion.</text>
</comment>
<reference evidence="18 19" key="1">
    <citation type="submission" date="2018-09" db="EMBL/GenBank/DDBJ databases">
        <title>Phylogeny of the Shewanellaceae, and recommendation for two new genera, Pseudoshewanella and Parashewanella.</title>
        <authorList>
            <person name="Wang G."/>
        </authorList>
    </citation>
    <scope>NUCLEOTIDE SEQUENCE [LARGE SCALE GENOMIC DNA]</scope>
    <source>
        <strain evidence="18 19">KCTC 22492</strain>
    </source>
</reference>
<evidence type="ECO:0000256" key="8">
    <source>
        <dbReference type="ARBA" id="ARBA00022801"/>
    </source>
</evidence>
<feature type="active site" description="Proton donor" evidence="14">
    <location>
        <position position="57"/>
    </location>
</feature>
<dbReference type="InterPro" id="IPR016193">
    <property type="entry name" value="Cytidine_deaminase-like"/>
</dbReference>
<feature type="binding site" evidence="15">
    <location>
        <position position="199"/>
    </location>
    <ligand>
        <name>NADP(+)</name>
        <dbReference type="ChEBI" id="CHEBI:58349"/>
    </ligand>
</feature>
<feature type="binding site" evidence="15">
    <location>
        <position position="185"/>
    </location>
    <ligand>
        <name>NADP(+)</name>
        <dbReference type="ChEBI" id="CHEBI:58349"/>
    </ligand>
</feature>
<comment type="catalytic activity">
    <reaction evidence="13">
        <text>2,5-diamino-6-hydroxy-4-(5-phosphoribosylamino)-pyrimidine + H2O + H(+) = 5-amino-6-(5-phospho-D-ribosylamino)uracil + NH4(+)</text>
        <dbReference type="Rhea" id="RHEA:21868"/>
        <dbReference type="ChEBI" id="CHEBI:15377"/>
        <dbReference type="ChEBI" id="CHEBI:15378"/>
        <dbReference type="ChEBI" id="CHEBI:28938"/>
        <dbReference type="ChEBI" id="CHEBI:58453"/>
        <dbReference type="ChEBI" id="CHEBI:58614"/>
        <dbReference type="EC" id="3.5.4.26"/>
    </reaction>
</comment>
<evidence type="ECO:0000256" key="16">
    <source>
        <dbReference type="PIRSR" id="PIRSR006769-3"/>
    </source>
</evidence>
<keyword evidence="8 13" id="KW-0378">Hydrolase</keyword>
<evidence type="ECO:0000256" key="3">
    <source>
        <dbReference type="ARBA" id="ARBA00004910"/>
    </source>
</evidence>
<dbReference type="EC" id="1.1.1.193" evidence="13"/>
<evidence type="ECO:0000256" key="5">
    <source>
        <dbReference type="ARBA" id="ARBA00007417"/>
    </source>
</evidence>
<feature type="binding site" evidence="15">
    <location>
        <position position="248"/>
    </location>
    <ligand>
        <name>NADP(+)</name>
        <dbReference type="ChEBI" id="CHEBI:58349"/>
    </ligand>
</feature>
<dbReference type="PANTHER" id="PTHR38011:SF7">
    <property type="entry name" value="2,5-DIAMINO-6-RIBOSYLAMINO-4(3H)-PYRIMIDINONE 5'-PHOSPHATE REDUCTASE"/>
    <property type="match status" value="1"/>
</dbReference>
<evidence type="ECO:0000256" key="4">
    <source>
        <dbReference type="ARBA" id="ARBA00005259"/>
    </source>
</evidence>
<feature type="binding site" evidence="15">
    <location>
        <position position="211"/>
    </location>
    <ligand>
        <name>NADP(+)</name>
        <dbReference type="ChEBI" id="CHEBI:58349"/>
    </ligand>
</feature>
<evidence type="ECO:0000256" key="14">
    <source>
        <dbReference type="PIRSR" id="PIRSR006769-1"/>
    </source>
</evidence>
<keyword evidence="10 13" id="KW-0521">NADP</keyword>
<comment type="similarity">
    <text evidence="4 13">In the N-terminal section; belongs to the cytidine and deoxycytidylate deaminase family.</text>
</comment>
<dbReference type="PIRSF" id="PIRSF006769">
    <property type="entry name" value="RibD"/>
    <property type="match status" value="1"/>
</dbReference>
<evidence type="ECO:0000256" key="2">
    <source>
        <dbReference type="ARBA" id="ARBA00004882"/>
    </source>
</evidence>
<evidence type="ECO:0000313" key="19">
    <source>
        <dbReference type="Proteomes" id="UP000273022"/>
    </source>
</evidence>
<feature type="binding site" evidence="15">
    <location>
        <begin position="318"/>
        <end position="324"/>
    </location>
    <ligand>
        <name>NADP(+)</name>
        <dbReference type="ChEBI" id="CHEBI:58349"/>
    </ligand>
</feature>
<dbReference type="InterPro" id="IPR050765">
    <property type="entry name" value="Riboflavin_Biosynth_HTPR"/>
</dbReference>
<feature type="binding site" evidence="15">
    <location>
        <position position="316"/>
    </location>
    <ligand>
        <name>substrate</name>
    </ligand>
</feature>
<comment type="catalytic activity">
    <reaction evidence="13">
        <text>5-amino-6-(5-phospho-D-ribitylamino)uracil + NADP(+) = 5-amino-6-(5-phospho-D-ribosylamino)uracil + NADPH + H(+)</text>
        <dbReference type="Rhea" id="RHEA:17845"/>
        <dbReference type="ChEBI" id="CHEBI:15378"/>
        <dbReference type="ChEBI" id="CHEBI:57783"/>
        <dbReference type="ChEBI" id="CHEBI:58349"/>
        <dbReference type="ChEBI" id="CHEBI:58421"/>
        <dbReference type="ChEBI" id="CHEBI:58453"/>
        <dbReference type="EC" id="1.1.1.193"/>
    </reaction>
</comment>
<organism evidence="18 19">
    <name type="scientific">Parashewanella spongiae</name>
    <dbReference type="NCBI Taxonomy" id="342950"/>
    <lineage>
        <taxon>Bacteria</taxon>
        <taxon>Pseudomonadati</taxon>
        <taxon>Pseudomonadota</taxon>
        <taxon>Gammaproteobacteria</taxon>
        <taxon>Alteromonadales</taxon>
        <taxon>Shewanellaceae</taxon>
        <taxon>Parashewanella</taxon>
    </lineage>
</organism>
<evidence type="ECO:0000256" key="7">
    <source>
        <dbReference type="ARBA" id="ARBA00022723"/>
    </source>
</evidence>
<evidence type="ECO:0000256" key="1">
    <source>
        <dbReference type="ARBA" id="ARBA00002151"/>
    </source>
</evidence>
<dbReference type="AlphaFoldDB" id="A0A3A6TQR6"/>
<keyword evidence="19" id="KW-1185">Reference proteome</keyword>
<dbReference type="InterPro" id="IPR011549">
    <property type="entry name" value="RibD_C"/>
</dbReference>
<comment type="function">
    <text evidence="1 13">Converts 2,5-diamino-6-(ribosylamino)-4(3h)-pyrimidinone 5'-phosphate into 5-amino-6-(ribosylamino)-2,4(1h,3h)-pyrimidinedione 5'-phosphate.</text>
</comment>
<accession>A0A3A6TQR6</accession>
<keyword evidence="9 13" id="KW-0862">Zinc</keyword>
<dbReference type="EMBL" id="QYYH01000097">
    <property type="protein sequence ID" value="RJY10654.1"/>
    <property type="molecule type" value="Genomic_DNA"/>
</dbReference>
<dbReference type="PANTHER" id="PTHR38011">
    <property type="entry name" value="DIHYDROFOLATE REDUCTASE FAMILY PROTEIN (AFU_ORTHOLOGUE AFUA_8G06820)"/>
    <property type="match status" value="1"/>
</dbReference>
<feature type="binding site" evidence="15">
    <location>
        <position position="169"/>
    </location>
    <ligand>
        <name>NADP(+)</name>
        <dbReference type="ChEBI" id="CHEBI:58349"/>
    </ligand>
</feature>
<sequence>MSMWSTFDRQMMTRALQLARKGRYTTRPNPNVGCVLTLGQKVIGEGFHKKAGEPHAEVHALEQAKSNIHSNTDPNESARGATAYVTLEPCSHFGRTPPCALALIHAKVSRVVVAVQDPNPNVAGKGIALLREAGIHVDVGLYQNEAIAVNDGFMKRMETGMPYVSVKVAASIDGKTALSNGISKWITAAASRRDVQRLRLRHCAIVTGINTVIEDDCSLNVRHNELGELSESLAETAILQPLRVVLDSNCQISLSAKLFLTKTPILLVSTQPYSAEFINSKPSHVECLLLPSLNGRVDLKSLFKHLGKDCNSVLIEAGATLAGAVIEQALADELWLYQAPILLGSQGRSCLTLPDYLQMSQTPEITLLDERKIGEDRCFRFKLTSKKL</sequence>
<dbReference type="FunFam" id="3.40.140.10:FF:000025">
    <property type="entry name" value="Riboflavin biosynthesis protein RibD"/>
    <property type="match status" value="1"/>
</dbReference>
<dbReference type="PROSITE" id="PS51747">
    <property type="entry name" value="CYT_DCMP_DEAMINASES_2"/>
    <property type="match status" value="1"/>
</dbReference>
<keyword evidence="12" id="KW-0511">Multifunctional enzyme</keyword>
<protein>
    <recommendedName>
        <fullName evidence="13">Riboflavin biosynthesis protein RibD</fullName>
    </recommendedName>
    <domain>
        <recommendedName>
            <fullName evidence="13">Diaminohydroxyphosphoribosylaminopyrimidine deaminase</fullName>
            <shortName evidence="13">DRAP deaminase</shortName>
            <ecNumber evidence="13">3.5.4.26</ecNumber>
        </recommendedName>
        <alternativeName>
            <fullName evidence="13">Riboflavin-specific deaminase</fullName>
        </alternativeName>
    </domain>
    <domain>
        <recommendedName>
            <fullName evidence="13">5-amino-6-(5-phosphoribosylamino)uracil reductase</fullName>
            <ecNumber evidence="13">1.1.1.193</ecNumber>
        </recommendedName>
        <alternativeName>
            <fullName evidence="13">HTP reductase</fullName>
        </alternativeName>
    </domain>
</protein>
<dbReference type="SUPFAM" id="SSF53927">
    <property type="entry name" value="Cytidine deaminase-like"/>
    <property type="match status" value="1"/>
</dbReference>
<dbReference type="Gene3D" id="3.40.430.10">
    <property type="entry name" value="Dihydrofolate Reductase, subunit A"/>
    <property type="match status" value="1"/>
</dbReference>
<dbReference type="InterPro" id="IPR002125">
    <property type="entry name" value="CMP_dCMP_dom"/>
</dbReference>
<dbReference type="GO" id="GO:0008703">
    <property type="term" value="F:5-amino-6-(5-phosphoribosylamino)uracil reductase activity"/>
    <property type="evidence" value="ECO:0007669"/>
    <property type="project" value="UniProtKB-EC"/>
</dbReference>
<comment type="pathway">
    <text evidence="3 13">Cofactor biosynthesis; riboflavin biosynthesis; 5-amino-6-(D-ribitylamino)uracil from GTP: step 3/4.</text>
</comment>
<dbReference type="UniPathway" id="UPA00275">
    <property type="reaction ID" value="UER00401"/>
</dbReference>
<dbReference type="OrthoDB" id="9800865at2"/>
<name>A0A3A6TQR6_9GAMM</name>
<evidence type="ECO:0000256" key="13">
    <source>
        <dbReference type="PIRNR" id="PIRNR006769"/>
    </source>
</evidence>